<dbReference type="Gene3D" id="3.30.559.10">
    <property type="entry name" value="Chloramphenicol acetyltransferase-like domain"/>
    <property type="match status" value="2"/>
</dbReference>
<dbReference type="EMBL" id="JACAZI010000032">
    <property type="protein sequence ID" value="KAF7330765.1"/>
    <property type="molecule type" value="Genomic_DNA"/>
</dbReference>
<proteinExistence type="predicted"/>
<gene>
    <name evidence="1" type="ORF">MVEN_02415200</name>
</gene>
<dbReference type="AlphaFoldDB" id="A0A8H6WY14"/>
<dbReference type="Proteomes" id="UP000620124">
    <property type="component" value="Unassembled WGS sequence"/>
</dbReference>
<dbReference type="SUPFAM" id="SSF52777">
    <property type="entry name" value="CoA-dependent acyltransferases"/>
    <property type="match status" value="1"/>
</dbReference>
<evidence type="ECO:0000313" key="1">
    <source>
        <dbReference type="EMBL" id="KAF7330765.1"/>
    </source>
</evidence>
<reference evidence="1" key="1">
    <citation type="submission" date="2020-05" db="EMBL/GenBank/DDBJ databases">
        <title>Mycena genomes resolve the evolution of fungal bioluminescence.</title>
        <authorList>
            <person name="Tsai I.J."/>
        </authorList>
    </citation>
    <scope>NUCLEOTIDE SEQUENCE</scope>
    <source>
        <strain evidence="1">CCC161011</strain>
    </source>
</reference>
<protein>
    <submittedName>
        <fullName evidence="1">Uncharacterized protein</fullName>
    </submittedName>
</protein>
<sequence>MLPAELHPASPAPFALYSQYPLTAFDSPFERSTFITGWLVRGTIDTDALAAALRRVTEKWRVLAGRLETIPESKTWQIRVPLGPLPKDYRTYVLTESTSDVPLSTYVNHSPRYQLAGAPAIPFFPPVDHPITCWHVTHFPSRVAGEFSYSCIGFARSHGIFDGVGAAAMMRALVAEMRGEEWDVPPPPPQGFHSNPIVQILSKKAAEGKADYPLPCYSALGLKSILWLAGWHLRERYWRGAIHRIFAVPKECISFLVDGVKSEVRHENPDVEVTSGDVLTAWCMKVIYKTGTSPETIVHCSNIASFRNLIVQAGGESMTHYPHNAWIPLPYPTLTVKELNSLTIPEFTLALCQARHKMSLDHVLSSHQYLTNNPFSMRMPVHPDAHETLTLSNVSASRILESDWSPIGSQGTVCGYRFSATPNNLVIGNRIYFSGRLADGTTIIDVNLSKVRMQNLATAIEKLKLKVPLS</sequence>
<comment type="caution">
    <text evidence="1">The sequence shown here is derived from an EMBL/GenBank/DDBJ whole genome shotgun (WGS) entry which is preliminary data.</text>
</comment>
<accession>A0A8H6WY14</accession>
<keyword evidence="2" id="KW-1185">Reference proteome</keyword>
<name>A0A8H6WY14_9AGAR</name>
<dbReference type="OrthoDB" id="21502at2759"/>
<evidence type="ECO:0000313" key="2">
    <source>
        <dbReference type="Proteomes" id="UP000620124"/>
    </source>
</evidence>
<dbReference type="InterPro" id="IPR023213">
    <property type="entry name" value="CAT-like_dom_sf"/>
</dbReference>
<organism evidence="1 2">
    <name type="scientific">Mycena venus</name>
    <dbReference type="NCBI Taxonomy" id="2733690"/>
    <lineage>
        <taxon>Eukaryota</taxon>
        <taxon>Fungi</taxon>
        <taxon>Dikarya</taxon>
        <taxon>Basidiomycota</taxon>
        <taxon>Agaricomycotina</taxon>
        <taxon>Agaricomycetes</taxon>
        <taxon>Agaricomycetidae</taxon>
        <taxon>Agaricales</taxon>
        <taxon>Marasmiineae</taxon>
        <taxon>Mycenaceae</taxon>
        <taxon>Mycena</taxon>
    </lineage>
</organism>